<dbReference type="GeneID" id="41321962"/>
<protein>
    <submittedName>
        <fullName evidence="2">Uncharacterized protein</fullName>
    </submittedName>
</protein>
<feature type="transmembrane region" description="Helical" evidence="1">
    <location>
        <begin position="140"/>
        <end position="163"/>
    </location>
</feature>
<dbReference type="RefSeq" id="WP_015505068.1">
    <property type="nucleotide sequence ID" value="NC_020913.1"/>
</dbReference>
<reference evidence="2 3" key="1">
    <citation type="journal article" date="2012" name="J. Bacteriol.">
        <title>Genome sequence of 'Candidatus Methanomethylophilus alvus' Mx1201, a methanogenic archaeon from the human gut belonging to a seventh order of methanogens.</title>
        <authorList>
            <person name="Borrel G."/>
            <person name="Harris H.M."/>
            <person name="Tottey W."/>
            <person name="Mihajlovski A."/>
            <person name="Parisot N."/>
            <person name="Peyretaillade E."/>
            <person name="Peyret P."/>
            <person name="Gribaldo S."/>
            <person name="O'Toole P.W."/>
            <person name="Brugere J.F."/>
        </authorList>
    </citation>
    <scope>NUCLEOTIDE SEQUENCE [LARGE SCALE GENOMIC DNA]</scope>
    <source>
        <strain evidence="2 3">Mx1201</strain>
    </source>
</reference>
<dbReference type="KEGG" id="max:MMALV_11890"/>
<sequence>MGATSIQELNGYVHRSVDVVLGLSNYILAALMVAFGAVQLIYAYTDEYTTLTWLLALSYIVMLGGGAVIILDRNRNLLRAVGIYALALGFYRFIFSFPSIEPGNPYGMVSIVVCALAINLMISGRSYLKGVSRGRRFAMISTFLLLMVYVTLFITLMHAGLGLVDCMKLMPGAFVMSIMYAFFIGILDSEELRSSDILAIHNDTLDKIRCIQYTDPRTSIPRETALVLAKMFENRSDWHPVDDGGPAECEYRFVIENKGKGSEVLMQKWKGSESIYFTISDYLDGTILQAYRFEADSVCTDGDPSICSWVRIFGKKGVCMQLAVDDPEYEGVGI</sequence>
<dbReference type="AlphaFoldDB" id="M9SCC4"/>
<feature type="transmembrane region" description="Helical" evidence="1">
    <location>
        <begin position="106"/>
        <end position="128"/>
    </location>
</feature>
<dbReference type="Proteomes" id="UP000012672">
    <property type="component" value="Chromosome"/>
</dbReference>
<name>M9SCC4_METAX</name>
<dbReference type="EMBL" id="CP004049">
    <property type="protein sequence ID" value="AGI85921.1"/>
    <property type="molecule type" value="Genomic_DNA"/>
</dbReference>
<keyword evidence="1" id="KW-0472">Membrane</keyword>
<keyword evidence="3" id="KW-1185">Reference proteome</keyword>
<evidence type="ECO:0000313" key="3">
    <source>
        <dbReference type="Proteomes" id="UP000012672"/>
    </source>
</evidence>
<gene>
    <name evidence="2" type="ORF">MMALV_11890</name>
</gene>
<organism evidence="2 3">
    <name type="scientific">Methanomethylophilus alvi (strain Mx1201)</name>
    <dbReference type="NCBI Taxonomy" id="1236689"/>
    <lineage>
        <taxon>Archaea</taxon>
        <taxon>Methanobacteriati</taxon>
        <taxon>Thermoplasmatota</taxon>
        <taxon>Thermoplasmata</taxon>
        <taxon>Methanomassiliicoccales</taxon>
        <taxon>Methanomethylophilaceae</taxon>
        <taxon>Methanomethylophilus</taxon>
    </lineage>
</organism>
<evidence type="ECO:0000256" key="1">
    <source>
        <dbReference type="SAM" id="Phobius"/>
    </source>
</evidence>
<accession>M9SCC4</accession>
<dbReference type="STRING" id="1236689.MMALV_11890"/>
<dbReference type="InParanoid" id="M9SCC4"/>
<feature type="transmembrane region" description="Helical" evidence="1">
    <location>
        <begin position="50"/>
        <end position="70"/>
    </location>
</feature>
<feature type="transmembrane region" description="Helical" evidence="1">
    <location>
        <begin position="77"/>
        <end position="94"/>
    </location>
</feature>
<feature type="transmembrane region" description="Helical" evidence="1">
    <location>
        <begin position="20"/>
        <end position="44"/>
    </location>
</feature>
<keyword evidence="1" id="KW-1133">Transmembrane helix</keyword>
<keyword evidence="1" id="KW-0812">Transmembrane</keyword>
<dbReference type="eggNOG" id="ENOG502N5AP">
    <property type="taxonomic scope" value="Archaea"/>
</dbReference>
<proteinExistence type="predicted"/>
<evidence type="ECO:0000313" key="2">
    <source>
        <dbReference type="EMBL" id="AGI85921.1"/>
    </source>
</evidence>
<feature type="transmembrane region" description="Helical" evidence="1">
    <location>
        <begin position="169"/>
        <end position="187"/>
    </location>
</feature>
<dbReference type="HOGENOM" id="CLU_843641_0_0_2"/>